<sequence length="140" mass="15914">MPALVDYTRMQRLSDILNRKRWGFGKIIKIRNLWTEIAGDVLAAHTEPVHLKDGTLAVICDSPVWVQQMGVLGPALADKVHKVARIKVDKVEAKFSLNSRPYQRRTPAKRPVVKLNIDPEDVKQIKDPKLRKAVMQLIDS</sequence>
<dbReference type="EMBL" id="CAADRM010000025">
    <property type="protein sequence ID" value="VFU12012.1"/>
    <property type="molecule type" value="Genomic_DNA"/>
</dbReference>
<evidence type="ECO:0008006" key="2">
    <source>
        <dbReference type="Google" id="ProtNLM"/>
    </source>
</evidence>
<dbReference type="AlphaFoldDB" id="A0A485LVF1"/>
<proteinExistence type="predicted"/>
<name>A0A485LVF1_9ZZZZ</name>
<reference evidence="1" key="1">
    <citation type="submission" date="2019-03" db="EMBL/GenBank/DDBJ databases">
        <authorList>
            <person name="Hao L."/>
        </authorList>
    </citation>
    <scope>NUCLEOTIDE SEQUENCE</scope>
</reference>
<organism evidence="1">
    <name type="scientific">anaerobic digester metagenome</name>
    <dbReference type="NCBI Taxonomy" id="1263854"/>
    <lineage>
        <taxon>unclassified sequences</taxon>
        <taxon>metagenomes</taxon>
        <taxon>ecological metagenomes</taxon>
    </lineage>
</organism>
<dbReference type="Pfam" id="PF05258">
    <property type="entry name" value="DciA"/>
    <property type="match status" value="1"/>
</dbReference>
<protein>
    <recommendedName>
        <fullName evidence="2">DUF721 domain-containing protein</fullName>
    </recommendedName>
</protein>
<gene>
    <name evidence="1" type="ORF">SCFA_1200006</name>
</gene>
<evidence type="ECO:0000313" key="1">
    <source>
        <dbReference type="EMBL" id="VFU12012.1"/>
    </source>
</evidence>
<dbReference type="InterPro" id="IPR007922">
    <property type="entry name" value="DciA-like"/>
</dbReference>
<accession>A0A485LVF1</accession>